<dbReference type="AlphaFoldDB" id="A0A3S1AVG1"/>
<proteinExistence type="inferred from homology"/>
<dbReference type="InterPro" id="IPR006128">
    <property type="entry name" value="Lipoprotein_PsaA-like"/>
</dbReference>
<name>A0A3S1AVG1_ANAVA</name>
<keyword evidence="7" id="KW-1185">Reference proteome</keyword>
<comment type="caution">
    <text evidence="6">The sequence shown here is derived from an EMBL/GenBank/DDBJ whole genome shotgun (WGS) entry which is preliminary data.</text>
</comment>
<sequence>MLEKSKNIRLNKLLNAGFFTLALGFAGCRNQTINTVYTRTNQTNSINRNLPQVVATTSILCDLTKQIAGTSINLTCLIPPGLDPRFYQPTPEDRQAIEQANLILYHGYNFESGLIKIITAKQNRTRKIAVAQLAVPQPQKLRNNGQEFTEPHIWHNTKNTIQIVEIINSNLAKISPKNAKAYSSNTAKLTKELNQLNSWIKTRLDSIPTKNRKILTTHQAIIYYVKAYGFPYKGSWLNISDEENLSNTKVKNMAKYIQKSKVITIFADTKTNSNVLEPIAKEANVKLFPRQLYIDGLGEPGSDGETYQKMMDANTRSIVEGLGGTYLKFAPNISK</sequence>
<evidence type="ECO:0000256" key="2">
    <source>
        <dbReference type="ARBA" id="ARBA00022448"/>
    </source>
</evidence>
<dbReference type="PANTHER" id="PTHR42953:SF1">
    <property type="entry name" value="METAL-BINDING PROTEIN HI_0362-RELATED"/>
    <property type="match status" value="1"/>
</dbReference>
<dbReference type="GO" id="GO:0030001">
    <property type="term" value="P:metal ion transport"/>
    <property type="evidence" value="ECO:0007669"/>
    <property type="project" value="InterPro"/>
</dbReference>
<dbReference type="Proteomes" id="UP000276103">
    <property type="component" value="Unassembled WGS sequence"/>
</dbReference>
<dbReference type="EMBL" id="RSCM01000001">
    <property type="protein sequence ID" value="RUS99829.1"/>
    <property type="molecule type" value="Genomic_DNA"/>
</dbReference>
<evidence type="ECO:0000256" key="3">
    <source>
        <dbReference type="ARBA" id="ARBA00022723"/>
    </source>
</evidence>
<dbReference type="Pfam" id="PF01297">
    <property type="entry name" value="ZnuA"/>
    <property type="match status" value="1"/>
</dbReference>
<evidence type="ECO:0000256" key="5">
    <source>
        <dbReference type="RuleBase" id="RU003512"/>
    </source>
</evidence>
<dbReference type="OrthoDB" id="9793396at2"/>
<reference evidence="6 7" key="1">
    <citation type="journal article" date="2019" name="Genome Biol. Evol.">
        <title>Day and night: Metabolic profiles and evolutionary relationships of six axenic non-marine cyanobacteria.</title>
        <authorList>
            <person name="Will S.E."/>
            <person name="Henke P."/>
            <person name="Boedeker C."/>
            <person name="Huang S."/>
            <person name="Brinkmann H."/>
            <person name="Rohde M."/>
            <person name="Jarek M."/>
            <person name="Friedl T."/>
            <person name="Seufert S."/>
            <person name="Schumacher M."/>
            <person name="Overmann J."/>
            <person name="Neumann-Schaal M."/>
            <person name="Petersen J."/>
        </authorList>
    </citation>
    <scope>NUCLEOTIDE SEQUENCE [LARGE SCALE GENOMIC DNA]</scope>
    <source>
        <strain evidence="6 7">SAG 1403-4b</strain>
    </source>
</reference>
<keyword evidence="4" id="KW-0732">Signal</keyword>
<dbReference type="PRINTS" id="PR00691">
    <property type="entry name" value="ADHESINB"/>
</dbReference>
<dbReference type="InterPro" id="IPR050492">
    <property type="entry name" value="Bact_metal-bind_prot9"/>
</dbReference>
<dbReference type="InterPro" id="IPR006127">
    <property type="entry name" value="ZnuA-like"/>
</dbReference>
<dbReference type="Gene3D" id="3.40.50.1980">
    <property type="entry name" value="Nitrogenase molybdenum iron protein domain"/>
    <property type="match status" value="2"/>
</dbReference>
<evidence type="ECO:0000313" key="6">
    <source>
        <dbReference type="EMBL" id="RUS99829.1"/>
    </source>
</evidence>
<dbReference type="GO" id="GO:0030313">
    <property type="term" value="C:cell envelope"/>
    <property type="evidence" value="ECO:0007669"/>
    <property type="project" value="UniProtKB-SubCell"/>
</dbReference>
<dbReference type="GO" id="GO:0046872">
    <property type="term" value="F:metal ion binding"/>
    <property type="evidence" value="ECO:0007669"/>
    <property type="project" value="UniProtKB-KW"/>
</dbReference>
<dbReference type="PANTHER" id="PTHR42953">
    <property type="entry name" value="HIGH-AFFINITY ZINC UPTAKE SYSTEM PROTEIN ZNUA-RELATED"/>
    <property type="match status" value="1"/>
</dbReference>
<evidence type="ECO:0000313" key="7">
    <source>
        <dbReference type="Proteomes" id="UP000276103"/>
    </source>
</evidence>
<evidence type="ECO:0000256" key="1">
    <source>
        <dbReference type="ARBA" id="ARBA00004196"/>
    </source>
</evidence>
<dbReference type="PROSITE" id="PS51257">
    <property type="entry name" value="PROKAR_LIPOPROTEIN"/>
    <property type="match status" value="1"/>
</dbReference>
<organism evidence="6 7">
    <name type="scientific">Trichormus variabilis SAG 1403-4b</name>
    <dbReference type="NCBI Taxonomy" id="447716"/>
    <lineage>
        <taxon>Bacteria</taxon>
        <taxon>Bacillati</taxon>
        <taxon>Cyanobacteriota</taxon>
        <taxon>Cyanophyceae</taxon>
        <taxon>Nostocales</taxon>
        <taxon>Nostocaceae</taxon>
        <taxon>Trichormus</taxon>
    </lineage>
</organism>
<comment type="similarity">
    <text evidence="5">Belongs to the bacterial solute-binding protein 9 family.</text>
</comment>
<keyword evidence="2 5" id="KW-0813">Transport</keyword>
<keyword evidence="3" id="KW-0479">Metal-binding</keyword>
<dbReference type="SUPFAM" id="SSF53807">
    <property type="entry name" value="Helical backbone' metal receptor"/>
    <property type="match status" value="1"/>
</dbReference>
<dbReference type="GO" id="GO:0007155">
    <property type="term" value="P:cell adhesion"/>
    <property type="evidence" value="ECO:0007669"/>
    <property type="project" value="InterPro"/>
</dbReference>
<dbReference type="InterPro" id="IPR006129">
    <property type="entry name" value="AdhesinB"/>
</dbReference>
<gene>
    <name evidence="6" type="ORF">DSM107003_04130</name>
</gene>
<dbReference type="RefSeq" id="WP_127051995.1">
    <property type="nucleotide sequence ID" value="NZ_RSCM01000001.1"/>
</dbReference>
<protein>
    <submittedName>
        <fullName evidence="6">Manganese ABC transporter substrate-binding protein</fullName>
    </submittedName>
</protein>
<evidence type="ECO:0000256" key="4">
    <source>
        <dbReference type="ARBA" id="ARBA00022729"/>
    </source>
</evidence>
<dbReference type="PRINTS" id="PR00690">
    <property type="entry name" value="ADHESNFAMILY"/>
</dbReference>
<accession>A0A3S1AVG1</accession>
<comment type="subcellular location">
    <subcellularLocation>
        <location evidence="1">Cell envelope</location>
    </subcellularLocation>
</comment>